<evidence type="ECO:0000256" key="1">
    <source>
        <dbReference type="ARBA" id="ARBA00007074"/>
    </source>
</evidence>
<dbReference type="Pfam" id="PF00877">
    <property type="entry name" value="NLPC_P60"/>
    <property type="match status" value="1"/>
</dbReference>
<keyword evidence="3" id="KW-0378">Hydrolase</keyword>
<evidence type="ECO:0000256" key="3">
    <source>
        <dbReference type="ARBA" id="ARBA00022801"/>
    </source>
</evidence>
<feature type="domain" description="NlpC/P60" evidence="6">
    <location>
        <begin position="227"/>
        <end position="354"/>
    </location>
</feature>
<protein>
    <recommendedName>
        <fullName evidence="6">NlpC/P60 domain-containing protein</fullName>
    </recommendedName>
</protein>
<keyword evidence="8" id="KW-1185">Reference proteome</keyword>
<dbReference type="SUPFAM" id="SSF53955">
    <property type="entry name" value="Lysozyme-like"/>
    <property type="match status" value="1"/>
</dbReference>
<evidence type="ECO:0000256" key="4">
    <source>
        <dbReference type="ARBA" id="ARBA00022807"/>
    </source>
</evidence>
<evidence type="ECO:0000259" key="6">
    <source>
        <dbReference type="PROSITE" id="PS51935"/>
    </source>
</evidence>
<dbReference type="RefSeq" id="WP_040275187.1">
    <property type="nucleotide sequence ID" value="NZ_JROO01000034.1"/>
</dbReference>
<feature type="chain" id="PRO_5039097792" description="NlpC/P60 domain-containing protein" evidence="5">
    <location>
        <begin position="24"/>
        <end position="355"/>
    </location>
</feature>
<dbReference type="Gene3D" id="3.90.1720.10">
    <property type="entry name" value="endopeptidase domain like (from Nostoc punctiforme)"/>
    <property type="match status" value="1"/>
</dbReference>
<evidence type="ECO:0000313" key="8">
    <source>
        <dbReference type="Proteomes" id="UP000031675"/>
    </source>
</evidence>
<dbReference type="PROSITE" id="PS51935">
    <property type="entry name" value="NLPC_P60"/>
    <property type="match status" value="1"/>
</dbReference>
<dbReference type="STRING" id="183763.LP52_17920"/>
<dbReference type="InterPro" id="IPR038765">
    <property type="entry name" value="Papain-like_cys_pep_sf"/>
</dbReference>
<comment type="similarity">
    <text evidence="1">Belongs to the peptidase C40 family.</text>
</comment>
<keyword evidence="4" id="KW-0788">Thiol protease</keyword>
<keyword evidence="2" id="KW-0645">Protease</keyword>
<keyword evidence="5" id="KW-0732">Signal</keyword>
<dbReference type="Proteomes" id="UP000031675">
    <property type="component" value="Unassembled WGS sequence"/>
</dbReference>
<name>A0A0C2JL16_9ACTN</name>
<dbReference type="PANTHER" id="PTHR47359">
    <property type="entry name" value="PEPTIDOGLYCAN DL-ENDOPEPTIDASE CWLO"/>
    <property type="match status" value="1"/>
</dbReference>
<dbReference type="AlphaFoldDB" id="A0A0C2JL16"/>
<evidence type="ECO:0000256" key="2">
    <source>
        <dbReference type="ARBA" id="ARBA00022670"/>
    </source>
</evidence>
<dbReference type="InterPro" id="IPR051794">
    <property type="entry name" value="PG_Endopeptidase_C40"/>
</dbReference>
<sequence>MDSLGCGVALGAAALLVPAVAVSALTAVSSPTTTAAPEEVAGVPDTLLDAYAGAAARLHATQPQCSGMRWQILAGIGKIESSLLAGHDIADNGDVSPPMIGPRLDGSGVGGNLTPHYDTDNGTWDGDTEYDRAVGPNQHLPSGWDTYGADGNGDGVKDPHNAYDSALASARELCLSAGQDGVDFTDREALADALYRYNHSQAYVDDVLKAIDDFDAIPVSAGSGAGSSHGQAAAEWALRQVGKPYVWAAEGPAAFDCSGLTMRAWQQAGVDIPRVTTDQYQAGRRVSPQRLQPGDLLFYDTTDAGAPGPAPSHVTMYIGDGKMVNAPSPGQTVRTQPVQDDFYSPRFMGAVRPSE</sequence>
<evidence type="ECO:0000313" key="7">
    <source>
        <dbReference type="EMBL" id="KIH97597.1"/>
    </source>
</evidence>
<dbReference type="EMBL" id="JROO01000034">
    <property type="protein sequence ID" value="KIH97597.1"/>
    <property type="molecule type" value="Genomic_DNA"/>
</dbReference>
<organism evidence="7 8">
    <name type="scientific">Streptomonospora alba</name>
    <dbReference type="NCBI Taxonomy" id="183763"/>
    <lineage>
        <taxon>Bacteria</taxon>
        <taxon>Bacillati</taxon>
        <taxon>Actinomycetota</taxon>
        <taxon>Actinomycetes</taxon>
        <taxon>Streptosporangiales</taxon>
        <taxon>Nocardiopsidaceae</taxon>
        <taxon>Streptomonospora</taxon>
    </lineage>
</organism>
<gene>
    <name evidence="7" type="ORF">LP52_17920</name>
</gene>
<dbReference type="GO" id="GO:0008234">
    <property type="term" value="F:cysteine-type peptidase activity"/>
    <property type="evidence" value="ECO:0007669"/>
    <property type="project" value="UniProtKB-KW"/>
</dbReference>
<dbReference type="PANTHER" id="PTHR47359:SF3">
    <property type="entry name" value="NLP_P60 DOMAIN-CONTAINING PROTEIN-RELATED"/>
    <property type="match status" value="1"/>
</dbReference>
<comment type="caution">
    <text evidence="7">The sequence shown here is derived from an EMBL/GenBank/DDBJ whole genome shotgun (WGS) entry which is preliminary data.</text>
</comment>
<proteinExistence type="inferred from homology"/>
<dbReference type="InterPro" id="IPR000064">
    <property type="entry name" value="NLP_P60_dom"/>
</dbReference>
<accession>A0A0C2JL16</accession>
<dbReference type="SUPFAM" id="SSF54001">
    <property type="entry name" value="Cysteine proteinases"/>
    <property type="match status" value="1"/>
</dbReference>
<dbReference type="GO" id="GO:0006508">
    <property type="term" value="P:proteolysis"/>
    <property type="evidence" value="ECO:0007669"/>
    <property type="project" value="UniProtKB-KW"/>
</dbReference>
<reference evidence="8" key="1">
    <citation type="journal article" date="2015" name="Chem. Biol.">
        <title>Structure, bioactivity, and resistance mechanism of streptomonomicin, an unusual lasso Peptide from an understudied halophilic actinomycete.</title>
        <authorList>
            <person name="Metelev M."/>
            <person name="Tietz J.I."/>
            <person name="Melby J.O."/>
            <person name="Blair P.M."/>
            <person name="Zhu L."/>
            <person name="Livnat I."/>
            <person name="Severinov K."/>
            <person name="Mitchell D.A."/>
        </authorList>
    </citation>
    <scope>NUCLEOTIDE SEQUENCE [LARGE SCALE GENOMIC DNA]</scope>
    <source>
        <strain evidence="8">YIM 90003</strain>
    </source>
</reference>
<feature type="signal peptide" evidence="5">
    <location>
        <begin position="1"/>
        <end position="23"/>
    </location>
</feature>
<dbReference type="InterPro" id="IPR023346">
    <property type="entry name" value="Lysozyme-like_dom_sf"/>
</dbReference>
<evidence type="ECO:0000256" key="5">
    <source>
        <dbReference type="SAM" id="SignalP"/>
    </source>
</evidence>